<reference evidence="1 2" key="1">
    <citation type="journal article" date="2021" name="Front. Genet.">
        <title>Chromosome-Level Genome Assembly Reveals Significant Gene Expansion in the Toll and IMD Signaling Pathways of Dendrolimus kikuchii.</title>
        <authorList>
            <person name="Zhou J."/>
            <person name="Wu P."/>
            <person name="Xiong Z."/>
            <person name="Liu N."/>
            <person name="Zhao N."/>
            <person name="Ji M."/>
            <person name="Qiu Y."/>
            <person name="Yang B."/>
        </authorList>
    </citation>
    <scope>NUCLEOTIDE SEQUENCE [LARGE SCALE GENOMIC DNA]</scope>
    <source>
        <strain evidence="1">Ann1</strain>
    </source>
</reference>
<protein>
    <submittedName>
        <fullName evidence="1">Uncharacterized protein</fullName>
    </submittedName>
</protein>
<sequence length="113" mass="12347">MLVTLITVVLFGCSYGNDDFRILDSIHDEQPCLEDGGICVIEADCPTGNLVKRKGLCPEQQSMGVECCYGISVKETRCEKRGGHCVPSSQCNPSLVTERATNCKENEKCCILV</sequence>
<evidence type="ECO:0000313" key="2">
    <source>
        <dbReference type="Proteomes" id="UP000824533"/>
    </source>
</evidence>
<gene>
    <name evidence="1" type="ORF">K1T71_003558</name>
</gene>
<proteinExistence type="predicted"/>
<accession>A0ACC1DC08</accession>
<dbReference type="Proteomes" id="UP000824533">
    <property type="component" value="Linkage Group LG05"/>
</dbReference>
<dbReference type="EMBL" id="CM034391">
    <property type="protein sequence ID" value="KAJ0181473.1"/>
    <property type="molecule type" value="Genomic_DNA"/>
</dbReference>
<evidence type="ECO:0000313" key="1">
    <source>
        <dbReference type="EMBL" id="KAJ0181473.1"/>
    </source>
</evidence>
<organism evidence="1 2">
    <name type="scientific">Dendrolimus kikuchii</name>
    <dbReference type="NCBI Taxonomy" id="765133"/>
    <lineage>
        <taxon>Eukaryota</taxon>
        <taxon>Metazoa</taxon>
        <taxon>Ecdysozoa</taxon>
        <taxon>Arthropoda</taxon>
        <taxon>Hexapoda</taxon>
        <taxon>Insecta</taxon>
        <taxon>Pterygota</taxon>
        <taxon>Neoptera</taxon>
        <taxon>Endopterygota</taxon>
        <taxon>Lepidoptera</taxon>
        <taxon>Glossata</taxon>
        <taxon>Ditrysia</taxon>
        <taxon>Bombycoidea</taxon>
        <taxon>Lasiocampidae</taxon>
        <taxon>Dendrolimus</taxon>
    </lineage>
</organism>
<name>A0ACC1DC08_9NEOP</name>
<comment type="caution">
    <text evidence="1">The sequence shown here is derived from an EMBL/GenBank/DDBJ whole genome shotgun (WGS) entry which is preliminary data.</text>
</comment>
<keyword evidence="2" id="KW-1185">Reference proteome</keyword>